<evidence type="ECO:0000256" key="4">
    <source>
        <dbReference type="ARBA" id="ARBA00022989"/>
    </source>
</evidence>
<evidence type="ECO:0000256" key="3">
    <source>
        <dbReference type="ARBA" id="ARBA00022692"/>
    </source>
</evidence>
<dbReference type="AlphaFoldDB" id="A0A2I6S791"/>
<dbReference type="KEGG" id="atw:C0099_09300"/>
<sequence>MTAHATPQRATLIWLFLLAATAVAWWLGETGAAGPAIFAMLFGFALVKGALILLDYMALRHAPLLWRALTLGWLIAVIALIALAYWRGLTP</sequence>
<dbReference type="GO" id="GO:0005886">
    <property type="term" value="C:plasma membrane"/>
    <property type="evidence" value="ECO:0007669"/>
    <property type="project" value="UniProtKB-SubCell"/>
</dbReference>
<protein>
    <recommendedName>
        <fullName evidence="9">Cytochrome C oxidase subunit IV</fullName>
    </recommendedName>
</protein>
<keyword evidence="2" id="KW-1003">Cell membrane</keyword>
<name>A0A2I6S791_9RHOO</name>
<evidence type="ECO:0000256" key="2">
    <source>
        <dbReference type="ARBA" id="ARBA00022475"/>
    </source>
</evidence>
<dbReference type="RefSeq" id="WP_102247181.1">
    <property type="nucleotide sequence ID" value="NZ_CP025682.1"/>
</dbReference>
<evidence type="ECO:0000313" key="7">
    <source>
        <dbReference type="EMBL" id="AUN95115.1"/>
    </source>
</evidence>
<proteinExistence type="predicted"/>
<keyword evidence="3 6" id="KW-0812">Transmembrane</keyword>
<feature type="transmembrane region" description="Helical" evidence="6">
    <location>
        <begin position="12"/>
        <end position="28"/>
    </location>
</feature>
<organism evidence="7 8">
    <name type="scientific">Pseudazoarcus pumilus</name>
    <dbReference type="NCBI Taxonomy" id="2067960"/>
    <lineage>
        <taxon>Bacteria</taxon>
        <taxon>Pseudomonadati</taxon>
        <taxon>Pseudomonadota</taxon>
        <taxon>Betaproteobacteria</taxon>
        <taxon>Rhodocyclales</taxon>
        <taxon>Zoogloeaceae</taxon>
        <taxon>Pseudazoarcus</taxon>
    </lineage>
</organism>
<keyword evidence="5 6" id="KW-0472">Membrane</keyword>
<dbReference type="InterPro" id="IPR005171">
    <property type="entry name" value="Cyt_c_oxidase_su4_prok"/>
</dbReference>
<reference evidence="7 8" key="1">
    <citation type="submission" date="2018-01" db="EMBL/GenBank/DDBJ databases">
        <authorList>
            <person name="Fu G.-Y."/>
        </authorList>
    </citation>
    <scope>NUCLEOTIDE SEQUENCE [LARGE SCALE GENOMIC DNA]</scope>
    <source>
        <strain evidence="7 8">SY39</strain>
    </source>
</reference>
<evidence type="ECO:0000256" key="6">
    <source>
        <dbReference type="SAM" id="Phobius"/>
    </source>
</evidence>
<comment type="subcellular location">
    <subcellularLocation>
        <location evidence="1">Cell membrane</location>
        <topology evidence="1">Multi-pass membrane protein</topology>
    </subcellularLocation>
</comment>
<evidence type="ECO:0008006" key="9">
    <source>
        <dbReference type="Google" id="ProtNLM"/>
    </source>
</evidence>
<feature type="transmembrane region" description="Helical" evidence="6">
    <location>
        <begin position="34"/>
        <end position="57"/>
    </location>
</feature>
<evidence type="ECO:0000313" key="8">
    <source>
        <dbReference type="Proteomes" id="UP000242205"/>
    </source>
</evidence>
<keyword evidence="4 6" id="KW-1133">Transmembrane helix</keyword>
<keyword evidence="8" id="KW-1185">Reference proteome</keyword>
<gene>
    <name evidence="7" type="ORF">C0099_09300</name>
</gene>
<accession>A0A2I6S791</accession>
<evidence type="ECO:0000256" key="5">
    <source>
        <dbReference type="ARBA" id="ARBA00023136"/>
    </source>
</evidence>
<dbReference type="Proteomes" id="UP000242205">
    <property type="component" value="Chromosome"/>
</dbReference>
<dbReference type="OrthoDB" id="9181004at2"/>
<dbReference type="Pfam" id="PF03626">
    <property type="entry name" value="COX4_pro"/>
    <property type="match status" value="1"/>
</dbReference>
<dbReference type="EMBL" id="CP025682">
    <property type="protein sequence ID" value="AUN95115.1"/>
    <property type="molecule type" value="Genomic_DNA"/>
</dbReference>
<evidence type="ECO:0000256" key="1">
    <source>
        <dbReference type="ARBA" id="ARBA00004651"/>
    </source>
</evidence>
<feature type="transmembrane region" description="Helical" evidence="6">
    <location>
        <begin position="64"/>
        <end position="86"/>
    </location>
</feature>